<dbReference type="Proteomes" id="UP000215005">
    <property type="component" value="Chromosome"/>
</dbReference>
<sequence>MADEAGANPNDAHKKGGDALSLADTFVNFQNDFIDAVEDAATAAAEEGIKKCYPDYGEKYSVQMSKIEDHGKKLSGNVQAGAAETAHTDFCAKDGYQPATDSLLSRRINKKTDPYDG</sequence>
<dbReference type="OrthoDB" id="3430068at2"/>
<dbReference type="AlphaFoldDB" id="A0A223S6M4"/>
<evidence type="ECO:0000313" key="1">
    <source>
        <dbReference type="EMBL" id="ASU83742.1"/>
    </source>
</evidence>
<name>A0A223S6M4_9ACTN</name>
<gene>
    <name evidence="1" type="ORF">CDO52_13980</name>
</gene>
<dbReference type="EMBL" id="CP022753">
    <property type="protein sequence ID" value="ASU83742.1"/>
    <property type="molecule type" value="Genomic_DNA"/>
</dbReference>
<evidence type="ECO:0000313" key="2">
    <source>
        <dbReference type="Proteomes" id="UP000215005"/>
    </source>
</evidence>
<organism evidence="1 2">
    <name type="scientific">Nocardiopsis gilva YIM 90087</name>
    <dbReference type="NCBI Taxonomy" id="1235441"/>
    <lineage>
        <taxon>Bacteria</taxon>
        <taxon>Bacillati</taxon>
        <taxon>Actinomycetota</taxon>
        <taxon>Actinomycetes</taxon>
        <taxon>Streptosporangiales</taxon>
        <taxon>Nocardiopsidaceae</taxon>
        <taxon>Nocardiopsis</taxon>
    </lineage>
</organism>
<reference evidence="1 2" key="1">
    <citation type="submission" date="2017-08" db="EMBL/GenBank/DDBJ databases">
        <title>The complete genome sequence of Nocardiopsis gilva YIM 90087.</title>
        <authorList>
            <person name="Yin M."/>
            <person name="Tang S."/>
        </authorList>
    </citation>
    <scope>NUCLEOTIDE SEQUENCE [LARGE SCALE GENOMIC DNA]</scope>
    <source>
        <strain evidence="1 2">YIM 90087</strain>
    </source>
</reference>
<proteinExistence type="predicted"/>
<accession>A0A223S6M4</accession>
<dbReference type="RefSeq" id="WP_017621220.1">
    <property type="nucleotide sequence ID" value="NZ_ANBG01000399.1"/>
</dbReference>
<protein>
    <submittedName>
        <fullName evidence="1">Uncharacterized protein</fullName>
    </submittedName>
</protein>
<keyword evidence="2" id="KW-1185">Reference proteome</keyword>
<dbReference type="KEGG" id="ngv:CDO52_13980"/>